<evidence type="ECO:0000259" key="4">
    <source>
        <dbReference type="Pfam" id="PF17853"/>
    </source>
</evidence>
<dbReference type="eggNOG" id="COG2508">
    <property type="taxonomic scope" value="Bacteria"/>
</dbReference>
<proteinExistence type="inferred from homology"/>
<feature type="domain" description="PucR C-terminal helix-turn-helix" evidence="3">
    <location>
        <begin position="334"/>
        <end position="392"/>
    </location>
</feature>
<comment type="caution">
    <text evidence="5">The sequence shown here is derived from an EMBL/GenBank/DDBJ whole genome shotgun (WGS) entry which is preliminary data.</text>
</comment>
<feature type="domain" description="CdaR GGDEF-like" evidence="4">
    <location>
        <begin position="151"/>
        <end position="281"/>
    </location>
</feature>
<evidence type="ECO:0000256" key="1">
    <source>
        <dbReference type="ARBA" id="ARBA00006754"/>
    </source>
</evidence>
<evidence type="ECO:0000313" key="6">
    <source>
        <dbReference type="Proteomes" id="UP000028252"/>
    </source>
</evidence>
<evidence type="ECO:0000259" key="2">
    <source>
        <dbReference type="Pfam" id="PF07905"/>
    </source>
</evidence>
<organism evidence="5 6">
    <name type="scientific">Marinobacterium lacunae</name>
    <dbReference type="NCBI Taxonomy" id="1232683"/>
    <lineage>
        <taxon>Bacteria</taxon>
        <taxon>Pseudomonadati</taxon>
        <taxon>Pseudomonadota</taxon>
        <taxon>Gammaproteobacteria</taxon>
        <taxon>Oceanospirillales</taxon>
        <taxon>Oceanospirillaceae</taxon>
        <taxon>Marinobacterium</taxon>
    </lineage>
</organism>
<dbReference type="Pfam" id="PF17853">
    <property type="entry name" value="GGDEF_2"/>
    <property type="match status" value="1"/>
</dbReference>
<dbReference type="EMBL" id="JMQN01000015">
    <property type="protein sequence ID" value="KEA64698.1"/>
    <property type="molecule type" value="Genomic_DNA"/>
</dbReference>
<dbReference type="InterPro" id="IPR025736">
    <property type="entry name" value="PucR_C-HTH_dom"/>
</dbReference>
<sequence>MSICCTDVTRLPGLESIRFRAGLQGGNRVVRWPYVAENDSIADWVSGGELVFVTGINRRRNEQNLKQLVREGARHQVAGLVILTGPEFIREIPASVLELANRLDFPILEQPYDLKMVVVTEVISNAIVQDNLMGQSVKLFLNKLINGFAEAPELIHLRATELGLSDSRPYSVVALRLLRQTTDIQEQRLLLQQRNRLEQLLTDLLKRRGIEWPVLLHEHDLLAIWPCDEAHAASLAEELEQAVQWLLRQQPELNIYAGVSDLQPGLSRLSQAVDQACQAAQFAVQHQHQRLFFYEQLGIARLFAAIPQRQMLASFCQEQLGGLCFAREPNALTLKETLTHYLNHFGNQQHTAATLGVHRNTLAHRLKRIEKLTGHTLRDPFTRLNLQNALLIEQILFQHHNIDNETQRS</sequence>
<dbReference type="InterPro" id="IPR012914">
    <property type="entry name" value="PucR_dom"/>
</dbReference>
<dbReference type="Pfam" id="PF13556">
    <property type="entry name" value="HTH_30"/>
    <property type="match status" value="1"/>
</dbReference>
<dbReference type="AlphaFoldDB" id="A0A081G1P3"/>
<keyword evidence="6" id="KW-1185">Reference proteome</keyword>
<accession>A0A081G1P3</accession>
<dbReference type="PANTHER" id="PTHR33744:SF1">
    <property type="entry name" value="DNA-BINDING TRANSCRIPTIONAL ACTIVATOR ADER"/>
    <property type="match status" value="1"/>
</dbReference>
<dbReference type="Gene3D" id="1.10.10.2840">
    <property type="entry name" value="PucR C-terminal helix-turn-helix domain"/>
    <property type="match status" value="1"/>
</dbReference>
<gene>
    <name evidence="5" type="ORF">ADIMK_1151</name>
</gene>
<reference evidence="5 6" key="1">
    <citation type="submission" date="2014-04" db="EMBL/GenBank/DDBJ databases">
        <title>Marinobacterium kochiensis sp. nov., isolated from sediment sample collected from Kochi backwaters in Kerala, India.</title>
        <authorList>
            <person name="Singh A."/>
            <person name="Pinnaka A.K."/>
        </authorList>
    </citation>
    <scope>NUCLEOTIDE SEQUENCE [LARGE SCALE GENOMIC DNA]</scope>
    <source>
        <strain evidence="5 6">AK27</strain>
    </source>
</reference>
<dbReference type="Proteomes" id="UP000028252">
    <property type="component" value="Unassembled WGS sequence"/>
</dbReference>
<evidence type="ECO:0008006" key="7">
    <source>
        <dbReference type="Google" id="ProtNLM"/>
    </source>
</evidence>
<evidence type="ECO:0000259" key="3">
    <source>
        <dbReference type="Pfam" id="PF13556"/>
    </source>
</evidence>
<dbReference type="Pfam" id="PF07905">
    <property type="entry name" value="PucR"/>
    <property type="match status" value="1"/>
</dbReference>
<feature type="domain" description="Purine catabolism PurC-like" evidence="2">
    <location>
        <begin position="7"/>
        <end position="127"/>
    </location>
</feature>
<dbReference type="PANTHER" id="PTHR33744">
    <property type="entry name" value="CARBOHYDRATE DIACID REGULATOR"/>
    <property type="match status" value="1"/>
</dbReference>
<dbReference type="InterPro" id="IPR042070">
    <property type="entry name" value="PucR_C-HTH_sf"/>
</dbReference>
<dbReference type="STRING" id="1232683.ADIMK_1151"/>
<name>A0A081G1P3_9GAMM</name>
<dbReference type="RefSeq" id="WP_051692522.1">
    <property type="nucleotide sequence ID" value="NZ_JMQN01000015.1"/>
</dbReference>
<protein>
    <recommendedName>
        <fullName evidence="7">PucR family transcriptional regulator</fullName>
    </recommendedName>
</protein>
<dbReference type="InterPro" id="IPR051448">
    <property type="entry name" value="CdaR-like_regulators"/>
</dbReference>
<evidence type="ECO:0000313" key="5">
    <source>
        <dbReference type="EMBL" id="KEA64698.1"/>
    </source>
</evidence>
<dbReference type="InterPro" id="IPR041522">
    <property type="entry name" value="CdaR_GGDEF"/>
</dbReference>
<dbReference type="PATRIC" id="fig|1232683.4.peg.1141"/>
<comment type="similarity">
    <text evidence="1">Belongs to the CdaR family.</text>
</comment>